<keyword evidence="3" id="KW-0805">Transcription regulation</keyword>
<dbReference type="SUPFAM" id="SSF46689">
    <property type="entry name" value="Homeodomain-like"/>
    <property type="match status" value="1"/>
</dbReference>
<feature type="domain" description="Sigma-54 factor interaction" evidence="6">
    <location>
        <begin position="143"/>
        <end position="373"/>
    </location>
</feature>
<keyword evidence="5" id="KW-0597">Phosphoprotein</keyword>
<reference evidence="8" key="2">
    <citation type="submission" date="2021-01" db="EMBL/GenBank/DDBJ databases">
        <authorList>
            <person name="Hahn C.R."/>
            <person name="Youssef N.H."/>
            <person name="Elshahed M."/>
        </authorList>
    </citation>
    <scope>NUCLEOTIDE SEQUENCE</scope>
    <source>
        <strain evidence="8">Zod_Metabat.24</strain>
    </source>
</reference>
<dbReference type="PROSITE" id="PS00688">
    <property type="entry name" value="SIGMA54_INTERACT_3"/>
    <property type="match status" value="1"/>
</dbReference>
<dbReference type="Pfam" id="PF02954">
    <property type="entry name" value="HTH_8"/>
    <property type="match status" value="1"/>
</dbReference>
<dbReference type="Pfam" id="PF00072">
    <property type="entry name" value="Response_reg"/>
    <property type="match status" value="1"/>
</dbReference>
<dbReference type="PROSITE" id="PS50110">
    <property type="entry name" value="RESPONSE_REGULATORY"/>
    <property type="match status" value="1"/>
</dbReference>
<dbReference type="InterPro" id="IPR025662">
    <property type="entry name" value="Sigma_54_int_dom_ATP-bd_1"/>
</dbReference>
<dbReference type="GO" id="GO:0005524">
    <property type="term" value="F:ATP binding"/>
    <property type="evidence" value="ECO:0007669"/>
    <property type="project" value="UniProtKB-KW"/>
</dbReference>
<dbReference type="InterPro" id="IPR001789">
    <property type="entry name" value="Sig_transdc_resp-reg_receiver"/>
</dbReference>
<evidence type="ECO:0000259" key="7">
    <source>
        <dbReference type="PROSITE" id="PS50110"/>
    </source>
</evidence>
<evidence type="ECO:0000313" key="8">
    <source>
        <dbReference type="EMBL" id="MBN1572405.1"/>
    </source>
</evidence>
<evidence type="ECO:0000256" key="4">
    <source>
        <dbReference type="ARBA" id="ARBA00023163"/>
    </source>
</evidence>
<evidence type="ECO:0000259" key="6">
    <source>
        <dbReference type="PROSITE" id="PS50045"/>
    </source>
</evidence>
<organism evidence="8 9">
    <name type="scientific">Candidatus Zymogenus saltonus</name>
    <dbReference type="NCBI Taxonomy" id="2844893"/>
    <lineage>
        <taxon>Bacteria</taxon>
        <taxon>Deltaproteobacteria</taxon>
        <taxon>Candidatus Zymogenia</taxon>
        <taxon>Candidatus Zymogeniales</taxon>
        <taxon>Candidatus Zymogenaceae</taxon>
        <taxon>Candidatus Zymogenus</taxon>
    </lineage>
</organism>
<keyword evidence="2" id="KW-0067">ATP-binding</keyword>
<evidence type="ECO:0000256" key="1">
    <source>
        <dbReference type="ARBA" id="ARBA00022741"/>
    </source>
</evidence>
<dbReference type="GO" id="GO:0043565">
    <property type="term" value="F:sequence-specific DNA binding"/>
    <property type="evidence" value="ECO:0007669"/>
    <property type="project" value="InterPro"/>
</dbReference>
<dbReference type="InterPro" id="IPR027417">
    <property type="entry name" value="P-loop_NTPase"/>
</dbReference>
<dbReference type="InterPro" id="IPR003593">
    <property type="entry name" value="AAA+_ATPase"/>
</dbReference>
<keyword evidence="1" id="KW-0547">Nucleotide-binding</keyword>
<feature type="modified residue" description="4-aspartylphosphate" evidence="5">
    <location>
        <position position="53"/>
    </location>
</feature>
<evidence type="ECO:0000256" key="5">
    <source>
        <dbReference type="PROSITE-ProRule" id="PRU00169"/>
    </source>
</evidence>
<dbReference type="Gene3D" id="1.10.10.60">
    <property type="entry name" value="Homeodomain-like"/>
    <property type="match status" value="1"/>
</dbReference>
<dbReference type="SMART" id="SM00448">
    <property type="entry name" value="REC"/>
    <property type="match status" value="1"/>
</dbReference>
<dbReference type="InterPro" id="IPR002078">
    <property type="entry name" value="Sigma_54_int"/>
</dbReference>
<proteinExistence type="predicted"/>
<dbReference type="GO" id="GO:0006355">
    <property type="term" value="P:regulation of DNA-templated transcription"/>
    <property type="evidence" value="ECO:0007669"/>
    <property type="project" value="InterPro"/>
</dbReference>
<gene>
    <name evidence="8" type="ORF">JW984_04330</name>
</gene>
<dbReference type="Gene3D" id="3.40.50.300">
    <property type="entry name" value="P-loop containing nucleotide triphosphate hydrolases"/>
    <property type="match status" value="1"/>
</dbReference>
<dbReference type="InterPro" id="IPR058031">
    <property type="entry name" value="AAA_lid_NorR"/>
</dbReference>
<keyword evidence="4" id="KW-0804">Transcription</keyword>
<dbReference type="GO" id="GO:0000160">
    <property type="term" value="P:phosphorelay signal transduction system"/>
    <property type="evidence" value="ECO:0007669"/>
    <property type="project" value="InterPro"/>
</dbReference>
<dbReference type="SUPFAM" id="SSF52172">
    <property type="entry name" value="CheY-like"/>
    <property type="match status" value="1"/>
</dbReference>
<evidence type="ECO:0000256" key="2">
    <source>
        <dbReference type="ARBA" id="ARBA00022840"/>
    </source>
</evidence>
<dbReference type="AlphaFoldDB" id="A0A9D8PNY9"/>
<dbReference type="PANTHER" id="PTHR32071">
    <property type="entry name" value="TRANSCRIPTIONAL REGULATORY PROTEIN"/>
    <property type="match status" value="1"/>
</dbReference>
<dbReference type="PRINTS" id="PR01590">
    <property type="entry name" value="HTHFIS"/>
</dbReference>
<dbReference type="Gene3D" id="1.10.8.60">
    <property type="match status" value="1"/>
</dbReference>
<dbReference type="Gene3D" id="3.40.50.2300">
    <property type="match status" value="1"/>
</dbReference>
<reference evidence="8" key="1">
    <citation type="journal article" date="2021" name="Environ. Microbiol.">
        <title>Genomic characterization of three novel Desulfobacterota classes expand the metabolic and phylogenetic diversity of the phylum.</title>
        <authorList>
            <person name="Murphy C.L."/>
            <person name="Biggerstaff J."/>
            <person name="Eichhorn A."/>
            <person name="Ewing E."/>
            <person name="Shahan R."/>
            <person name="Soriano D."/>
            <person name="Stewart S."/>
            <person name="VanMol K."/>
            <person name="Walker R."/>
            <person name="Walters P."/>
            <person name="Elshahed M.S."/>
            <person name="Youssef N.H."/>
        </authorList>
    </citation>
    <scope>NUCLEOTIDE SEQUENCE</scope>
    <source>
        <strain evidence="8">Zod_Metabat.24</strain>
    </source>
</reference>
<protein>
    <submittedName>
        <fullName evidence="8">Sigma-54-dependent Fis family transcriptional regulator</fullName>
    </submittedName>
</protein>
<dbReference type="InterPro" id="IPR002197">
    <property type="entry name" value="HTH_Fis"/>
</dbReference>
<dbReference type="EMBL" id="JAFGIX010000022">
    <property type="protein sequence ID" value="MBN1572405.1"/>
    <property type="molecule type" value="Genomic_DNA"/>
</dbReference>
<comment type="caution">
    <text evidence="8">The sequence shown here is derived from an EMBL/GenBank/DDBJ whole genome shotgun (WGS) entry which is preliminary data.</text>
</comment>
<evidence type="ECO:0000313" key="9">
    <source>
        <dbReference type="Proteomes" id="UP000809273"/>
    </source>
</evidence>
<dbReference type="PROSITE" id="PS00675">
    <property type="entry name" value="SIGMA54_INTERACT_1"/>
    <property type="match status" value="1"/>
</dbReference>
<dbReference type="Pfam" id="PF25601">
    <property type="entry name" value="AAA_lid_14"/>
    <property type="match status" value="1"/>
</dbReference>
<dbReference type="CDD" id="cd00009">
    <property type="entry name" value="AAA"/>
    <property type="match status" value="1"/>
</dbReference>
<dbReference type="InterPro" id="IPR009057">
    <property type="entry name" value="Homeodomain-like_sf"/>
</dbReference>
<dbReference type="SUPFAM" id="SSF52540">
    <property type="entry name" value="P-loop containing nucleoside triphosphate hydrolases"/>
    <property type="match status" value="1"/>
</dbReference>
<dbReference type="PANTHER" id="PTHR32071:SF113">
    <property type="entry name" value="ALGINATE BIOSYNTHESIS TRANSCRIPTIONAL REGULATORY PROTEIN ALGB"/>
    <property type="match status" value="1"/>
</dbReference>
<dbReference type="InterPro" id="IPR025944">
    <property type="entry name" value="Sigma_54_int_dom_CS"/>
</dbReference>
<dbReference type="InterPro" id="IPR011006">
    <property type="entry name" value="CheY-like_superfamily"/>
</dbReference>
<name>A0A9D8PNY9_9DELT</name>
<dbReference type="SMART" id="SM00382">
    <property type="entry name" value="AAA"/>
    <property type="match status" value="1"/>
</dbReference>
<feature type="domain" description="Response regulatory" evidence="7">
    <location>
        <begin position="4"/>
        <end position="118"/>
    </location>
</feature>
<dbReference type="Proteomes" id="UP000809273">
    <property type="component" value="Unassembled WGS sequence"/>
</dbReference>
<accession>A0A9D8PNY9</accession>
<dbReference type="Pfam" id="PF00158">
    <property type="entry name" value="Sigma54_activat"/>
    <property type="match status" value="1"/>
</dbReference>
<dbReference type="FunFam" id="3.40.50.300:FF:000006">
    <property type="entry name" value="DNA-binding transcriptional regulator NtrC"/>
    <property type="match status" value="1"/>
</dbReference>
<sequence length="460" mass="52226">MDTKILIIDDNEDLNIMLRRILSDAGYKAFSALNGQEGMEKLRDLRPDLMILDLQLPDTSGLEILREINEGLDDIQVVVLTGYGSIESAISAMKLGASDYLTKPISNDELLISVEKNLKHLKLLRKLESIREVDRKKYKFDFIAGNSGMMKEINSLALSAAESDRSTVLIEGDSGTGKEYLARFIHYRSERRDAPFVEINCAAIPENLMESELFGYEPGAFTDAKTSKKGQIELSRGGTIFLDEIGEMSPMLQAKLLRFLDTMTFKKVGGVTDISMDVRVIAATNKNLNEAMKRGEFRDDLYFRLKVLHIKLPPLRERKEEIEVFATALLDQYSKSLKKNIKGFSESALERLMEYPWPGNIRELKNVIERAVIVSDGDKIYPRHLALSTFSRDKIHPRLPDTYPNNGIQYQDVLDEVARDMLVNALKQANGNKSRAARFLNIPRHVLLYQIEKLKIPEYS</sequence>
<evidence type="ECO:0000256" key="3">
    <source>
        <dbReference type="ARBA" id="ARBA00023015"/>
    </source>
</evidence>
<dbReference type="PROSITE" id="PS50045">
    <property type="entry name" value="SIGMA54_INTERACT_4"/>
    <property type="match status" value="1"/>
</dbReference>